<dbReference type="PROSITE" id="PS50835">
    <property type="entry name" value="IG_LIKE"/>
    <property type="match status" value="1"/>
</dbReference>
<dbReference type="Gene3D" id="2.60.40.10">
    <property type="entry name" value="Immunoglobulins"/>
    <property type="match status" value="1"/>
</dbReference>
<keyword evidence="6" id="KW-0393">Immunoglobulin domain</keyword>
<dbReference type="Proteomes" id="UP000001645">
    <property type="component" value="Chromosome 18"/>
</dbReference>
<evidence type="ECO:0000256" key="1">
    <source>
        <dbReference type="ARBA" id="ARBA00004370"/>
    </source>
</evidence>
<dbReference type="Pfam" id="PF07686">
    <property type="entry name" value="V-set"/>
    <property type="match status" value="1"/>
</dbReference>
<dbReference type="GO" id="GO:0009897">
    <property type="term" value="C:external side of plasma membrane"/>
    <property type="evidence" value="ECO:0007669"/>
    <property type="project" value="TreeGrafter"/>
</dbReference>
<proteinExistence type="predicted"/>
<comment type="subcellular location">
    <subcellularLocation>
        <location evidence="1">Membrane</location>
    </subcellularLocation>
</comment>
<dbReference type="FunFam" id="2.60.40.10:FF:000142">
    <property type="entry name" value="V-set domain-containing T-cell activation inhibitor 1"/>
    <property type="match status" value="1"/>
</dbReference>
<feature type="domain" description="Ig-like" evidence="7">
    <location>
        <begin position="1"/>
        <end position="78"/>
    </location>
</feature>
<evidence type="ECO:0000256" key="4">
    <source>
        <dbReference type="ARBA" id="ARBA00023157"/>
    </source>
</evidence>
<evidence type="ECO:0000259" key="7">
    <source>
        <dbReference type="PROSITE" id="PS50835"/>
    </source>
</evidence>
<dbReference type="InterPro" id="IPR013783">
    <property type="entry name" value="Ig-like_fold"/>
</dbReference>
<reference evidence="8" key="2">
    <citation type="submission" date="2025-08" db="UniProtKB">
        <authorList>
            <consortium name="Ensembl"/>
        </authorList>
    </citation>
    <scope>IDENTIFICATION</scope>
</reference>
<keyword evidence="4" id="KW-1015">Disulfide bond</keyword>
<evidence type="ECO:0000256" key="2">
    <source>
        <dbReference type="ARBA" id="ARBA00022729"/>
    </source>
</evidence>
<keyword evidence="3" id="KW-0472">Membrane</keyword>
<evidence type="ECO:0000256" key="6">
    <source>
        <dbReference type="ARBA" id="ARBA00023319"/>
    </source>
</evidence>
<dbReference type="InterPro" id="IPR007110">
    <property type="entry name" value="Ig-like_dom"/>
</dbReference>
<reference evidence="8 9" key="1">
    <citation type="journal article" date="2010" name="PLoS Biol.">
        <title>Multi-platform next-generation sequencing of the domestic turkey (Meleagris gallopavo): genome assembly and analysis.</title>
        <authorList>
            <person name="Dalloul R.A."/>
            <person name="Long J.A."/>
            <person name="Zimin A.V."/>
            <person name="Aslam L."/>
            <person name="Beal K."/>
            <person name="Blomberg L.A."/>
            <person name="Bouffard P."/>
            <person name="Burt D.W."/>
            <person name="Crasta O."/>
            <person name="Crooijmans R.P."/>
            <person name="Cooper K."/>
            <person name="Coulombe R.A."/>
            <person name="De S."/>
            <person name="Delany M.E."/>
            <person name="Dodgson J.B."/>
            <person name="Dong J.J."/>
            <person name="Evans C."/>
            <person name="Frederickson K.M."/>
            <person name="Flicek P."/>
            <person name="Florea L."/>
            <person name="Folkerts O."/>
            <person name="Groenen M.A."/>
            <person name="Harkins T.T."/>
            <person name="Herrero J."/>
            <person name="Hoffmann S."/>
            <person name="Megens H.J."/>
            <person name="Jiang A."/>
            <person name="de Jong P."/>
            <person name="Kaiser P."/>
            <person name="Kim H."/>
            <person name="Kim K.W."/>
            <person name="Kim S."/>
            <person name="Langenberger D."/>
            <person name="Lee M.K."/>
            <person name="Lee T."/>
            <person name="Mane S."/>
            <person name="Marcais G."/>
            <person name="Marz M."/>
            <person name="McElroy A.P."/>
            <person name="Modise T."/>
            <person name="Nefedov M."/>
            <person name="Notredame C."/>
            <person name="Paton I.R."/>
            <person name="Payne W.S."/>
            <person name="Pertea G."/>
            <person name="Prickett D."/>
            <person name="Puiu D."/>
            <person name="Qioa D."/>
            <person name="Raineri E."/>
            <person name="Ruffier M."/>
            <person name="Salzberg S.L."/>
            <person name="Schatz M.C."/>
            <person name="Scheuring C."/>
            <person name="Schmidt C.J."/>
            <person name="Schroeder S."/>
            <person name="Searle S.M."/>
            <person name="Smith E.J."/>
            <person name="Smith J."/>
            <person name="Sonstegard T.S."/>
            <person name="Stadler P.F."/>
            <person name="Tafer H."/>
            <person name="Tu Z.J."/>
            <person name="Van Tassell C.P."/>
            <person name="Vilella A.J."/>
            <person name="Williams K.P."/>
            <person name="Yorke J.A."/>
            <person name="Zhang L."/>
            <person name="Zhang H.B."/>
            <person name="Zhang X."/>
            <person name="Zhang Y."/>
            <person name="Reed K.M."/>
        </authorList>
    </citation>
    <scope>NUCLEOTIDE SEQUENCE [LARGE SCALE GENOMIC DNA]</scope>
</reference>
<dbReference type="GO" id="GO:0001817">
    <property type="term" value="P:regulation of cytokine production"/>
    <property type="evidence" value="ECO:0007669"/>
    <property type="project" value="TreeGrafter"/>
</dbReference>
<dbReference type="GO" id="GO:0050852">
    <property type="term" value="P:T cell receptor signaling pathway"/>
    <property type="evidence" value="ECO:0007669"/>
    <property type="project" value="TreeGrafter"/>
</dbReference>
<evidence type="ECO:0000256" key="5">
    <source>
        <dbReference type="ARBA" id="ARBA00023180"/>
    </source>
</evidence>
<reference evidence="8" key="3">
    <citation type="submission" date="2025-09" db="UniProtKB">
        <authorList>
            <consortium name="Ensembl"/>
        </authorList>
    </citation>
    <scope>IDENTIFICATION</scope>
</reference>
<dbReference type="GeneTree" id="ENSGT00940000153527"/>
<name>A0A803Y4H5_MELGA</name>
<dbReference type="GO" id="GO:0050863">
    <property type="term" value="P:regulation of T cell activation"/>
    <property type="evidence" value="ECO:0007669"/>
    <property type="project" value="UniProtKB-ARBA"/>
</dbReference>
<dbReference type="InterPro" id="IPR013106">
    <property type="entry name" value="Ig_V-set"/>
</dbReference>
<dbReference type="InParanoid" id="A0A803Y4H5"/>
<dbReference type="GO" id="GO:0005102">
    <property type="term" value="F:signaling receptor binding"/>
    <property type="evidence" value="ECO:0007669"/>
    <property type="project" value="TreeGrafter"/>
</dbReference>
<keyword evidence="9" id="KW-1185">Reference proteome</keyword>
<keyword evidence="5" id="KW-0325">Glycoprotein</keyword>
<evidence type="ECO:0000256" key="3">
    <source>
        <dbReference type="ARBA" id="ARBA00023136"/>
    </source>
</evidence>
<dbReference type="PANTHER" id="PTHR24100">
    <property type="entry name" value="BUTYROPHILIN"/>
    <property type="match status" value="1"/>
</dbReference>
<organism evidence="8 9">
    <name type="scientific">Meleagris gallopavo</name>
    <name type="common">Wild turkey</name>
    <dbReference type="NCBI Taxonomy" id="9103"/>
    <lineage>
        <taxon>Eukaryota</taxon>
        <taxon>Metazoa</taxon>
        <taxon>Chordata</taxon>
        <taxon>Craniata</taxon>
        <taxon>Vertebrata</taxon>
        <taxon>Euteleostomi</taxon>
        <taxon>Archelosauria</taxon>
        <taxon>Archosauria</taxon>
        <taxon>Dinosauria</taxon>
        <taxon>Saurischia</taxon>
        <taxon>Theropoda</taxon>
        <taxon>Coelurosauria</taxon>
        <taxon>Aves</taxon>
        <taxon>Neognathae</taxon>
        <taxon>Galloanserae</taxon>
        <taxon>Galliformes</taxon>
        <taxon>Phasianidae</taxon>
        <taxon>Meleagridinae</taxon>
        <taxon>Meleagris</taxon>
    </lineage>
</organism>
<protein>
    <recommendedName>
        <fullName evidence="7">Ig-like domain-containing protein</fullName>
    </recommendedName>
</protein>
<dbReference type="GO" id="GO:1903037">
    <property type="term" value="P:regulation of leukocyte cell-cell adhesion"/>
    <property type="evidence" value="ECO:0007669"/>
    <property type="project" value="UniProtKB-ARBA"/>
</dbReference>
<dbReference type="InterPro" id="IPR036179">
    <property type="entry name" value="Ig-like_dom_sf"/>
</dbReference>
<sequence length="83" mass="9173">MEWIQHQSSGLVHHYQNGVDLEQMEEYKGRTELLRNGLSDGNLDLRITAVRSSDSGSYSCAVEDGDGYAEAVVNLEVSGQWLG</sequence>
<keyword evidence="2" id="KW-0732">Signal</keyword>
<evidence type="ECO:0000313" key="8">
    <source>
        <dbReference type="Ensembl" id="ENSMGAP00000026672.1"/>
    </source>
</evidence>
<dbReference type="InterPro" id="IPR050504">
    <property type="entry name" value="IgSF_BTN/MOG"/>
</dbReference>
<dbReference type="AlphaFoldDB" id="A0A803Y4H5"/>
<dbReference type="SUPFAM" id="SSF48726">
    <property type="entry name" value="Immunoglobulin"/>
    <property type="match status" value="1"/>
</dbReference>
<accession>A0A803Y4H5</accession>
<dbReference type="Ensembl" id="ENSMGAT00000034870.1">
    <property type="protein sequence ID" value="ENSMGAP00000026672.1"/>
    <property type="gene ID" value="ENSMGAG00000019909.1"/>
</dbReference>
<evidence type="ECO:0000313" key="9">
    <source>
        <dbReference type="Proteomes" id="UP000001645"/>
    </source>
</evidence>
<dbReference type="PANTHER" id="PTHR24100:SF149">
    <property type="entry name" value="BG-LIKE ANTIGEN 1-RELATED"/>
    <property type="match status" value="1"/>
</dbReference>